<dbReference type="GO" id="GO:0006427">
    <property type="term" value="P:histidyl-tRNA aminoacylation"/>
    <property type="evidence" value="ECO:0007669"/>
    <property type="project" value="TreeGrafter"/>
</dbReference>
<dbReference type="PANTHER" id="PTHR43707">
    <property type="entry name" value="HISTIDYL-TRNA SYNTHETASE"/>
    <property type="match status" value="1"/>
</dbReference>
<comment type="similarity">
    <text evidence="3 9">Belongs to the class-II aminoacyl-tRNA synthetase family. HisZ subfamily.</text>
</comment>
<dbReference type="GO" id="GO:0005737">
    <property type="term" value="C:cytoplasm"/>
    <property type="evidence" value="ECO:0007669"/>
    <property type="project" value="UniProtKB-SubCell"/>
</dbReference>
<dbReference type="PANTHER" id="PTHR43707:SF6">
    <property type="entry name" value="ATP PHOSPHORIBOSYLTRANSFERASE REGULATORY SUBUNIT"/>
    <property type="match status" value="1"/>
</dbReference>
<proteinExistence type="inferred from homology"/>
<evidence type="ECO:0000256" key="5">
    <source>
        <dbReference type="ARBA" id="ARBA00022490"/>
    </source>
</evidence>
<dbReference type="Pfam" id="PF13393">
    <property type="entry name" value="tRNA-synt_His"/>
    <property type="match status" value="1"/>
</dbReference>
<evidence type="ECO:0000256" key="3">
    <source>
        <dbReference type="ARBA" id="ARBA00005539"/>
    </source>
</evidence>
<dbReference type="NCBIfam" id="TIGR00443">
    <property type="entry name" value="hisZ_biosyn_reg"/>
    <property type="match status" value="1"/>
</dbReference>
<feature type="binding site" evidence="10">
    <location>
        <position position="128"/>
    </location>
    <ligand>
        <name>L-histidine</name>
        <dbReference type="ChEBI" id="CHEBI:57595"/>
    </ligand>
</feature>
<evidence type="ECO:0000256" key="6">
    <source>
        <dbReference type="ARBA" id="ARBA00022605"/>
    </source>
</evidence>
<evidence type="ECO:0000256" key="2">
    <source>
        <dbReference type="ARBA" id="ARBA00004667"/>
    </source>
</evidence>
<feature type="binding site" evidence="10">
    <location>
        <begin position="80"/>
        <end position="82"/>
    </location>
    <ligand>
        <name>L-histidine</name>
        <dbReference type="ChEBI" id="CHEBI:57595"/>
    </ligand>
</feature>
<dbReference type="GO" id="GO:0000105">
    <property type="term" value="P:L-histidine biosynthetic process"/>
    <property type="evidence" value="ECO:0007669"/>
    <property type="project" value="UniProtKB-UniRule"/>
</dbReference>
<sequence>MQRLLHTPEGFRDVYNGECTKKQWLQRELQKVLGSYGYESIETPAVEFFEVFSREIGTIPSKDLYKFFDREGNTLVLRPDFTPSIARAAAMYFQEAGRPVRLCYQGNTFINNVSYRGRLKESTQMGVELLGDASVDADGELLALTVELLKKTGLTEFQISVGQVDFFRALVEEANLTAEDYQRLCTLISNKNRYGVEEFCGQLQLPQKLQEAFEQLPQLFGGIDVLTKARELTDNPRALSAIARLEEIWEVLDCYGCQPYISFDLGQLSKYDYYTGIIFQGYTFGSGEPLVKGGRYDRLLAHFGKPSPAVGFGLVMEQVLNALERQHISLPVEDSRTLVLYTPKKRREALQKAQWLRSSGAAVYCHCLREGETFEEAGFDRVLRF</sequence>
<evidence type="ECO:0000256" key="7">
    <source>
        <dbReference type="ARBA" id="ARBA00023102"/>
    </source>
</evidence>
<dbReference type="InterPro" id="IPR004516">
    <property type="entry name" value="HisRS/HisZ"/>
</dbReference>
<keyword evidence="5 9" id="KW-0963">Cytoplasm</keyword>
<reference evidence="12" key="1">
    <citation type="submission" date="2020-10" db="EMBL/GenBank/DDBJ databases">
        <authorList>
            <person name="Gilroy R."/>
        </authorList>
    </citation>
    <scope>NUCLEOTIDE SEQUENCE</scope>
    <source>
        <strain evidence="12">ChiSxjej1B13-7041</strain>
    </source>
</reference>
<feature type="binding site" evidence="10">
    <location>
        <begin position="273"/>
        <end position="274"/>
    </location>
    <ligand>
        <name>L-histidine</name>
        <dbReference type="ChEBI" id="CHEBI:57595"/>
    </ligand>
</feature>
<dbReference type="Gene3D" id="3.30.930.10">
    <property type="entry name" value="Bira Bifunctional Protein, Domain 2"/>
    <property type="match status" value="1"/>
</dbReference>
<evidence type="ECO:0000256" key="8">
    <source>
        <dbReference type="ARBA" id="ARBA00025246"/>
    </source>
</evidence>
<dbReference type="GO" id="GO:0004821">
    <property type="term" value="F:histidine-tRNA ligase activity"/>
    <property type="evidence" value="ECO:0007669"/>
    <property type="project" value="TreeGrafter"/>
</dbReference>
<dbReference type="InterPro" id="IPR004517">
    <property type="entry name" value="HisZ"/>
</dbReference>
<keyword evidence="12" id="KW-0328">Glycosyltransferase</keyword>
<evidence type="ECO:0000256" key="1">
    <source>
        <dbReference type="ARBA" id="ARBA00004496"/>
    </source>
</evidence>
<dbReference type="InterPro" id="IPR041715">
    <property type="entry name" value="HisRS-like_core"/>
</dbReference>
<dbReference type="InterPro" id="IPR006195">
    <property type="entry name" value="aa-tRNA-synth_II"/>
</dbReference>
<dbReference type="PROSITE" id="PS50862">
    <property type="entry name" value="AA_TRNA_LIGASE_II"/>
    <property type="match status" value="1"/>
</dbReference>
<dbReference type="EMBL" id="DVHU01000110">
    <property type="protein sequence ID" value="HIR94189.1"/>
    <property type="molecule type" value="Genomic_DNA"/>
</dbReference>
<dbReference type="GO" id="GO:0140096">
    <property type="term" value="F:catalytic activity, acting on a protein"/>
    <property type="evidence" value="ECO:0007669"/>
    <property type="project" value="UniProtKB-ARBA"/>
</dbReference>
<protein>
    <recommendedName>
        <fullName evidence="4 9">ATP phosphoribosyltransferase regulatory subunit</fullName>
    </recommendedName>
</protein>
<dbReference type="AlphaFoldDB" id="A0A9D1EMB4"/>
<dbReference type="HAMAP" id="MF_00125">
    <property type="entry name" value="HisZ"/>
    <property type="match status" value="1"/>
</dbReference>
<comment type="subunit">
    <text evidence="9">Heteromultimer composed of HisG and HisZ subunits.</text>
</comment>
<evidence type="ECO:0000313" key="12">
    <source>
        <dbReference type="EMBL" id="HIR94189.1"/>
    </source>
</evidence>
<comment type="caution">
    <text evidence="12">The sequence shown here is derived from an EMBL/GenBank/DDBJ whole genome shotgun (WGS) entry which is preliminary data.</text>
</comment>
<comment type="subcellular location">
    <subcellularLocation>
        <location evidence="1 9">Cytoplasm</location>
    </subcellularLocation>
</comment>
<dbReference type="SUPFAM" id="SSF55681">
    <property type="entry name" value="Class II aaRS and biotin synthetases"/>
    <property type="match status" value="1"/>
</dbReference>
<comment type="miscellaneous">
    <text evidence="9">This function is generally fulfilled by the C-terminal part of HisG, which is missing in some bacteria such as this one.</text>
</comment>
<keyword evidence="7 9" id="KW-0368">Histidine biosynthesis</keyword>
<dbReference type="GO" id="GO:0016757">
    <property type="term" value="F:glycosyltransferase activity"/>
    <property type="evidence" value="ECO:0007669"/>
    <property type="project" value="UniProtKB-KW"/>
</dbReference>
<gene>
    <name evidence="9 12" type="primary">hisZ</name>
    <name evidence="12" type="ORF">IAB98_12295</name>
</gene>
<dbReference type="InterPro" id="IPR045864">
    <property type="entry name" value="aa-tRNA-synth_II/BPL/LPL"/>
</dbReference>
<name>A0A9D1EMB4_9FIRM</name>
<comment type="pathway">
    <text evidence="2 9">Amino-acid biosynthesis; L-histidine biosynthesis; L-histidine from 5-phospho-alpha-D-ribose 1-diphosphate: step 1/9.</text>
</comment>
<evidence type="ECO:0000256" key="10">
    <source>
        <dbReference type="PIRSR" id="PIRSR001549-1"/>
    </source>
</evidence>
<evidence type="ECO:0000313" key="13">
    <source>
        <dbReference type="Proteomes" id="UP000886841"/>
    </source>
</evidence>
<dbReference type="PIRSF" id="PIRSF001549">
    <property type="entry name" value="His-tRNA_synth"/>
    <property type="match status" value="1"/>
</dbReference>
<accession>A0A9D1EMB4</accession>
<feature type="domain" description="Aminoacyl-transfer RNA synthetases class-II family profile" evidence="11">
    <location>
        <begin position="25"/>
        <end position="331"/>
    </location>
</feature>
<feature type="binding site" evidence="10">
    <location>
        <position position="124"/>
    </location>
    <ligand>
        <name>L-histidine</name>
        <dbReference type="ChEBI" id="CHEBI:57595"/>
    </ligand>
</feature>
<keyword evidence="6 9" id="KW-0028">Amino-acid biosynthesis</keyword>
<reference evidence="12" key="2">
    <citation type="journal article" date="2021" name="PeerJ">
        <title>Extensive microbial diversity within the chicken gut microbiome revealed by metagenomics and culture.</title>
        <authorList>
            <person name="Gilroy R."/>
            <person name="Ravi A."/>
            <person name="Getino M."/>
            <person name="Pursley I."/>
            <person name="Horton D.L."/>
            <person name="Alikhan N.F."/>
            <person name="Baker D."/>
            <person name="Gharbi K."/>
            <person name="Hall N."/>
            <person name="Watson M."/>
            <person name="Adriaenssens E.M."/>
            <person name="Foster-Nyarko E."/>
            <person name="Jarju S."/>
            <person name="Secka A."/>
            <person name="Antonio M."/>
            <person name="Oren A."/>
            <person name="Chaudhuri R.R."/>
            <person name="La Ragione R."/>
            <person name="Hildebrand F."/>
            <person name="Pallen M.J."/>
        </authorList>
    </citation>
    <scope>NUCLEOTIDE SEQUENCE</scope>
    <source>
        <strain evidence="12">ChiSxjej1B13-7041</strain>
    </source>
</reference>
<evidence type="ECO:0000256" key="4">
    <source>
        <dbReference type="ARBA" id="ARBA00020397"/>
    </source>
</evidence>
<dbReference type="Proteomes" id="UP000886841">
    <property type="component" value="Unassembled WGS sequence"/>
</dbReference>
<organism evidence="12 13">
    <name type="scientific">Candidatus Egerieimonas intestinavium</name>
    <dbReference type="NCBI Taxonomy" id="2840777"/>
    <lineage>
        <taxon>Bacteria</taxon>
        <taxon>Bacillati</taxon>
        <taxon>Bacillota</taxon>
        <taxon>Clostridia</taxon>
        <taxon>Lachnospirales</taxon>
        <taxon>Lachnospiraceae</taxon>
        <taxon>Lachnospiraceae incertae sedis</taxon>
        <taxon>Candidatus Egerieimonas</taxon>
    </lineage>
</organism>
<dbReference type="CDD" id="cd00773">
    <property type="entry name" value="HisRS-like_core"/>
    <property type="match status" value="1"/>
</dbReference>
<evidence type="ECO:0000256" key="9">
    <source>
        <dbReference type="HAMAP-Rule" id="MF_00125"/>
    </source>
</evidence>
<keyword evidence="12" id="KW-0808">Transferase</keyword>
<comment type="function">
    <text evidence="8 9">Required for the first step of histidine biosynthesis. May allow the feedback regulation of ATP phosphoribosyltransferase activity by histidine.</text>
</comment>
<evidence type="ECO:0000259" key="11">
    <source>
        <dbReference type="PROSITE" id="PS50862"/>
    </source>
</evidence>